<dbReference type="PRINTS" id="PR00702">
    <property type="entry name" value="ACRIFLAVINRP"/>
</dbReference>
<feature type="region of interest" description="Disordered" evidence="8">
    <location>
        <begin position="1022"/>
        <end position="1065"/>
    </location>
</feature>
<keyword evidence="5 9" id="KW-0812">Transmembrane</keyword>
<dbReference type="SUPFAM" id="SSF82714">
    <property type="entry name" value="Multidrug efflux transporter AcrB TolC docking domain, DN and DC subdomains"/>
    <property type="match status" value="2"/>
</dbReference>
<dbReference type="Gene3D" id="3.30.70.1430">
    <property type="entry name" value="Multidrug efflux transporter AcrB pore domain"/>
    <property type="match status" value="2"/>
</dbReference>
<dbReference type="STRING" id="560819.SAMN05428998_101247"/>
<feature type="compositionally biased region" description="Gly residues" evidence="8">
    <location>
        <begin position="1032"/>
        <end position="1058"/>
    </location>
</feature>
<evidence type="ECO:0000256" key="6">
    <source>
        <dbReference type="ARBA" id="ARBA00022989"/>
    </source>
</evidence>
<feature type="transmembrane region" description="Helical" evidence="9">
    <location>
        <begin position="983"/>
        <end position="1009"/>
    </location>
</feature>
<protein>
    <submittedName>
        <fullName evidence="10">Multidrug efflux pump/multidrug efflux pump</fullName>
    </submittedName>
</protein>
<name>A0A1Y6B8E1_9PROT</name>
<proteinExistence type="predicted"/>
<dbReference type="Gene3D" id="3.30.70.1320">
    <property type="entry name" value="Multidrug efflux transporter AcrB pore domain like"/>
    <property type="match status" value="1"/>
</dbReference>
<feature type="transmembrane region" description="Helical" evidence="9">
    <location>
        <begin position="431"/>
        <end position="451"/>
    </location>
</feature>
<evidence type="ECO:0000256" key="1">
    <source>
        <dbReference type="ARBA" id="ARBA00004429"/>
    </source>
</evidence>
<evidence type="ECO:0000256" key="8">
    <source>
        <dbReference type="SAM" id="MobiDB-lite"/>
    </source>
</evidence>
<feature type="transmembrane region" description="Helical" evidence="9">
    <location>
        <begin position="386"/>
        <end position="411"/>
    </location>
</feature>
<keyword evidence="2" id="KW-0813">Transport</keyword>
<feature type="transmembrane region" description="Helical" evidence="9">
    <location>
        <begin position="849"/>
        <end position="868"/>
    </location>
</feature>
<dbReference type="Gene3D" id="3.30.70.1440">
    <property type="entry name" value="Multidrug efflux transporter AcrB pore domain"/>
    <property type="match status" value="1"/>
</dbReference>
<feature type="transmembrane region" description="Helical" evidence="9">
    <location>
        <begin position="905"/>
        <end position="929"/>
    </location>
</feature>
<keyword evidence="11" id="KW-1185">Reference proteome</keyword>
<evidence type="ECO:0000313" key="11">
    <source>
        <dbReference type="Proteomes" id="UP000192917"/>
    </source>
</evidence>
<feature type="transmembrane region" description="Helical" evidence="9">
    <location>
        <begin position="950"/>
        <end position="971"/>
    </location>
</feature>
<dbReference type="GO" id="GO:0042910">
    <property type="term" value="F:xenobiotic transmembrane transporter activity"/>
    <property type="evidence" value="ECO:0007669"/>
    <property type="project" value="TreeGrafter"/>
</dbReference>
<organism evidence="10 11">
    <name type="scientific">Tistlia consotensis USBA 355</name>
    <dbReference type="NCBI Taxonomy" id="560819"/>
    <lineage>
        <taxon>Bacteria</taxon>
        <taxon>Pseudomonadati</taxon>
        <taxon>Pseudomonadota</taxon>
        <taxon>Alphaproteobacteria</taxon>
        <taxon>Rhodospirillales</taxon>
        <taxon>Rhodovibrionaceae</taxon>
        <taxon>Tistlia</taxon>
    </lineage>
</organism>
<accession>A0A1Y6B8E1</accession>
<feature type="transmembrane region" description="Helical" evidence="9">
    <location>
        <begin position="463"/>
        <end position="481"/>
    </location>
</feature>
<keyword evidence="7 9" id="KW-0472">Membrane</keyword>
<dbReference type="PANTHER" id="PTHR32063:SF28">
    <property type="entry name" value="BLR2861 PROTEIN"/>
    <property type="match status" value="1"/>
</dbReference>
<keyword evidence="3" id="KW-1003">Cell membrane</keyword>
<dbReference type="GO" id="GO:0005886">
    <property type="term" value="C:plasma membrane"/>
    <property type="evidence" value="ECO:0007669"/>
    <property type="project" value="UniProtKB-SubCell"/>
</dbReference>
<dbReference type="InterPro" id="IPR027463">
    <property type="entry name" value="AcrB_DN_DC_subdom"/>
</dbReference>
<feature type="transmembrane region" description="Helical" evidence="9">
    <location>
        <begin position="360"/>
        <end position="380"/>
    </location>
</feature>
<dbReference type="Proteomes" id="UP000192917">
    <property type="component" value="Unassembled WGS sequence"/>
</dbReference>
<dbReference type="Gene3D" id="3.30.2090.10">
    <property type="entry name" value="Multidrug efflux transporter AcrB TolC docking domain, DN and DC subdomains"/>
    <property type="match status" value="2"/>
</dbReference>
<feature type="transmembrane region" description="Helical" evidence="9">
    <location>
        <begin position="875"/>
        <end position="899"/>
    </location>
</feature>
<dbReference type="AlphaFoldDB" id="A0A1Y6B8E1"/>
<dbReference type="SUPFAM" id="SSF82693">
    <property type="entry name" value="Multidrug efflux transporter AcrB pore domain, PN1, PN2, PC1 and PC2 subdomains"/>
    <property type="match status" value="4"/>
</dbReference>
<feature type="compositionally biased region" description="Basic and acidic residues" evidence="8">
    <location>
        <begin position="1022"/>
        <end position="1031"/>
    </location>
</feature>
<reference evidence="10 11" key="1">
    <citation type="submission" date="2017-04" db="EMBL/GenBank/DDBJ databases">
        <authorList>
            <person name="Afonso C.L."/>
            <person name="Miller P.J."/>
            <person name="Scott M.A."/>
            <person name="Spackman E."/>
            <person name="Goraichik I."/>
            <person name="Dimitrov K.M."/>
            <person name="Suarez D.L."/>
            <person name="Swayne D.E."/>
        </authorList>
    </citation>
    <scope>NUCLEOTIDE SEQUENCE [LARGE SCALE GENOMIC DNA]</scope>
    <source>
        <strain evidence="10 11">USBA 355</strain>
    </source>
</reference>
<comment type="subcellular location">
    <subcellularLocation>
        <location evidence="1">Cell inner membrane</location>
        <topology evidence="1">Multi-pass membrane protein</topology>
    </subcellularLocation>
</comment>
<feature type="transmembrane region" description="Helical" evidence="9">
    <location>
        <begin position="522"/>
        <end position="544"/>
    </location>
</feature>
<dbReference type="InterPro" id="IPR001036">
    <property type="entry name" value="Acrflvin-R"/>
</dbReference>
<dbReference type="RefSeq" id="WP_085120603.1">
    <property type="nucleotide sequence ID" value="NZ_FWZX01000001.1"/>
</dbReference>
<evidence type="ECO:0000256" key="4">
    <source>
        <dbReference type="ARBA" id="ARBA00022519"/>
    </source>
</evidence>
<feature type="transmembrane region" description="Helical" evidence="9">
    <location>
        <begin position="337"/>
        <end position="353"/>
    </location>
</feature>
<gene>
    <name evidence="10" type="ORF">SAMN05428998_101247</name>
</gene>
<evidence type="ECO:0000256" key="9">
    <source>
        <dbReference type="SAM" id="Phobius"/>
    </source>
</evidence>
<dbReference type="EMBL" id="FWZX01000001">
    <property type="protein sequence ID" value="SME89733.1"/>
    <property type="molecule type" value="Genomic_DNA"/>
</dbReference>
<evidence type="ECO:0000256" key="2">
    <source>
        <dbReference type="ARBA" id="ARBA00022448"/>
    </source>
</evidence>
<evidence type="ECO:0000256" key="5">
    <source>
        <dbReference type="ARBA" id="ARBA00022692"/>
    </source>
</evidence>
<keyword evidence="4" id="KW-0997">Cell inner membrane</keyword>
<dbReference type="NCBIfam" id="NF033617">
    <property type="entry name" value="RND_permease_2"/>
    <property type="match status" value="1"/>
</dbReference>
<sequence length="1065" mass="114050">MGSFTDIFIRRPVLASVVSLLILLIGLQAVFSLQIREYPELSSTTITITTTYPGANADLIKGFITTPIEQAVASAEGIDTLTSTSQQNVSTVTLNLLLNANADRAVADVLSKVNQVQSVLPSEANDPIVKKQTGDSTALMYISFNSDVMTAPQITDYLTRVIQPKLQTVNGVADAQILGGQTFAMRIWLDPDKMAALQITPSDVADALARNNFTSAAGQIKGDFVQDSINAETSLDSAAAFSRLVVATRGDSLIRLRNIANIELGPESADSSSAFDGTKAVFIGVYTTPTANPLTVIQSIRDLMPEIQRQLPQGLSAAVAYDATAFINASIEEVERTLGEAAIIVVVVIFLFLGNFRSTLIPIVTIPLSLIGVMVMLQGLGFSINLLTLLALVLAIGLVVDDAIVVVENIYRHIEDGMKPFEAALRGAREIAMPVVSMTITLAAVYAPIGFVSGVTGALFREFAFTLAGAVFVSGIIALTLSPMMCSRLLRHEKGGGAFARFLDRRFEGLKNAYRSRLTKTLGFRLLTVTILIAIVAMTAMLYLTTPSELAPTEDQGILFSQVKTPESTNLDYLEHTTADLYDVFKTVPEKDHVFAINGLGDVHTAFSGILLKPWNERSRAANQVLQELQPKFATIPGGQVLAFQPPALPGSTGGTPVQFVITSTSDYKQIADVLQDLQQAAQKSGLFIFTDTDLRFNSPQVQFSIDHDKANRLGISMQDIGSALATFLGGNYVNRFDLYGRSYQVIPQVPREYRMTADWLTRYQVRTSNGDLVPLSTVATVSRTVQPNALSTFQQLNSATLSGVPYPGRTLGEALDFLRNYAEKNFPEGFTFDYGGQSRQLVKEGNTLALAFVFALIIIFLVLAAQFESFRDPIIILIALPTSMFGALLPVNILSLTGGSSINIYTQIGLVTLIGLISKHGILMVEFANKLQEEEGYGKMQAIEEAAAVRLRPILMTTAAMVVAMVPLLIASGAGARSRFDIGLVIASGMTIGTMFTLFVTPAIYSLVARDHTADRARQAGDLETGRDSGHGSGGHGPTGGGASGNPGGTEPSGGGAPTPAPAE</sequence>
<evidence type="ECO:0000256" key="3">
    <source>
        <dbReference type="ARBA" id="ARBA00022475"/>
    </source>
</evidence>
<keyword evidence="6 9" id="KW-1133">Transmembrane helix</keyword>
<evidence type="ECO:0000313" key="10">
    <source>
        <dbReference type="EMBL" id="SME89733.1"/>
    </source>
</evidence>
<dbReference type="SUPFAM" id="SSF82866">
    <property type="entry name" value="Multidrug efflux transporter AcrB transmembrane domain"/>
    <property type="match status" value="2"/>
</dbReference>
<evidence type="ECO:0000256" key="7">
    <source>
        <dbReference type="ARBA" id="ARBA00023136"/>
    </source>
</evidence>
<dbReference type="FunFam" id="1.20.1640.10:FF:000001">
    <property type="entry name" value="Efflux pump membrane transporter"/>
    <property type="match status" value="1"/>
</dbReference>
<dbReference type="Gene3D" id="1.20.1640.10">
    <property type="entry name" value="Multidrug efflux transporter AcrB transmembrane domain"/>
    <property type="match status" value="2"/>
</dbReference>
<dbReference type="Pfam" id="PF00873">
    <property type="entry name" value="ACR_tran"/>
    <property type="match status" value="1"/>
</dbReference>
<dbReference type="PANTHER" id="PTHR32063">
    <property type="match status" value="1"/>
</dbReference>